<dbReference type="HAMAP" id="MF_01043">
    <property type="entry name" value="PlsY"/>
    <property type="match status" value="1"/>
</dbReference>
<dbReference type="GO" id="GO:0043772">
    <property type="term" value="F:acyl-phosphate glycerol-3-phosphate acyltransferase activity"/>
    <property type="evidence" value="ECO:0007669"/>
    <property type="project" value="UniProtKB-UniRule"/>
</dbReference>
<comment type="subcellular location">
    <subcellularLocation>
        <location evidence="10">Cell inner membrane</location>
        <topology evidence="10">Multi-pass membrane protein</topology>
    </subcellularLocation>
</comment>
<protein>
    <recommendedName>
        <fullName evidence="10">Glycerol-3-phosphate acyltransferase</fullName>
    </recommendedName>
    <alternativeName>
        <fullName evidence="10">Acyl-PO4 G3P acyltransferase</fullName>
    </alternativeName>
    <alternativeName>
        <fullName evidence="10">Acyl-phosphate--glycerol-3-phosphate acyltransferase</fullName>
    </alternativeName>
    <alternativeName>
        <fullName evidence="10">G3P acyltransferase</fullName>
        <shortName evidence="10">GPAT</shortName>
        <ecNumber evidence="10">2.3.1.275</ecNumber>
    </alternativeName>
    <alternativeName>
        <fullName evidence="10">Lysophosphatidic acid synthase</fullName>
        <shortName evidence="10">LPA synthase</shortName>
    </alternativeName>
</protein>
<keyword evidence="6 10" id="KW-0443">Lipid metabolism</keyword>
<dbReference type="PANTHER" id="PTHR30309">
    <property type="entry name" value="INNER MEMBRANE PROTEIN YGIH"/>
    <property type="match status" value="1"/>
</dbReference>
<dbReference type="UniPathway" id="UPA00085"/>
<keyword evidence="4 10" id="KW-0812">Transmembrane</keyword>
<dbReference type="Pfam" id="PF02660">
    <property type="entry name" value="G3P_acyltransf"/>
    <property type="match status" value="1"/>
</dbReference>
<evidence type="ECO:0000313" key="11">
    <source>
        <dbReference type="EMBL" id="ADC88829.1"/>
    </source>
</evidence>
<evidence type="ECO:0000256" key="3">
    <source>
        <dbReference type="ARBA" id="ARBA00022679"/>
    </source>
</evidence>
<proteinExistence type="inferred from homology"/>
<evidence type="ECO:0000256" key="9">
    <source>
        <dbReference type="ARBA" id="ARBA00023264"/>
    </source>
</evidence>
<organism evidence="11 12">
    <name type="scientific">Thermocrinis albus (strain DSM 14484 / JCM 11386 / HI 11/12)</name>
    <dbReference type="NCBI Taxonomy" id="638303"/>
    <lineage>
        <taxon>Bacteria</taxon>
        <taxon>Pseudomonadati</taxon>
        <taxon>Aquificota</taxon>
        <taxon>Aquificia</taxon>
        <taxon>Aquificales</taxon>
        <taxon>Aquificaceae</taxon>
        <taxon>Thermocrinis</taxon>
    </lineage>
</organism>
<dbReference type="HOGENOM" id="CLU_081254_4_0_0"/>
<feature type="transmembrane region" description="Helical" evidence="10">
    <location>
        <begin position="72"/>
        <end position="94"/>
    </location>
</feature>
<evidence type="ECO:0000256" key="6">
    <source>
        <dbReference type="ARBA" id="ARBA00023098"/>
    </source>
</evidence>
<reference evidence="12" key="1">
    <citation type="journal article" date="2010" name="Stand. Genomic Sci.">
        <title>Complete genome sequence of Thermocrinis albus type strain (HI 11/12T).</title>
        <authorList>
            <person name="Wirth R."/>
            <person name="Sikorski J."/>
            <person name="Brambilla E."/>
            <person name="Misra M."/>
            <person name="Lapidus A."/>
            <person name="Copeland A."/>
            <person name="Nolan M."/>
            <person name="Lucas S."/>
            <person name="Chen F."/>
            <person name="Tice H."/>
            <person name="Cheng J.F."/>
            <person name="Han C."/>
            <person name="Detter J.C."/>
            <person name="Tapia R."/>
            <person name="Bruce D."/>
            <person name="Goodwin L."/>
            <person name="Pitluck S."/>
            <person name="Pati A."/>
            <person name="Anderson I."/>
            <person name="Ivanova N."/>
            <person name="Mavromatis K."/>
            <person name="Mikhailova N."/>
            <person name="Chen A."/>
            <person name="Palaniappan K."/>
            <person name="Bilek Y."/>
            <person name="Hader T."/>
            <person name="Land M."/>
            <person name="Hauser L."/>
            <person name="Chang Y.J."/>
            <person name="Jeffries C.D."/>
            <person name="Tindall B.J."/>
            <person name="Rohde M."/>
            <person name="Goker M."/>
            <person name="Bristow J."/>
            <person name="Eisen J.A."/>
            <person name="Markowitz V."/>
            <person name="Hugenholtz P."/>
            <person name="Kyrpides N.C."/>
            <person name="Klenk H.P."/>
        </authorList>
    </citation>
    <scope>NUCLEOTIDE SEQUENCE [LARGE SCALE GENOMIC DNA]</scope>
    <source>
        <strain evidence="12">DSM 14484 / JCM 11386 / HI 11/12</strain>
    </source>
</reference>
<keyword evidence="2 10" id="KW-0444">Lipid biosynthesis</keyword>
<dbReference type="InterPro" id="IPR003811">
    <property type="entry name" value="G3P_acylTferase_PlsY"/>
</dbReference>
<keyword evidence="5 10" id="KW-1133">Transmembrane helix</keyword>
<comment type="caution">
    <text evidence="10">Lacks conserved residue(s) required for the propagation of feature annotation.</text>
</comment>
<dbReference type="PANTHER" id="PTHR30309:SF0">
    <property type="entry name" value="GLYCEROL-3-PHOSPHATE ACYLTRANSFERASE-RELATED"/>
    <property type="match status" value="1"/>
</dbReference>
<gene>
    <name evidence="10" type="primary">plsY</name>
    <name evidence="11" type="ordered locus">Thal_0194</name>
</gene>
<dbReference type="AlphaFoldDB" id="D3SNU2"/>
<accession>D3SNU2</accession>
<keyword evidence="8 10" id="KW-0594">Phospholipid biosynthesis</keyword>
<name>D3SNU2_THEAH</name>
<keyword evidence="7 10" id="KW-0472">Membrane</keyword>
<feature type="transmembrane region" description="Helical" evidence="10">
    <location>
        <begin position="141"/>
        <end position="174"/>
    </location>
</feature>
<keyword evidence="10" id="KW-0997">Cell inner membrane</keyword>
<dbReference type="NCBIfam" id="TIGR00023">
    <property type="entry name" value="glycerol-3-phosphate 1-O-acyltransferase PlsY"/>
    <property type="match status" value="1"/>
</dbReference>
<dbReference type="GO" id="GO:0005886">
    <property type="term" value="C:plasma membrane"/>
    <property type="evidence" value="ECO:0007669"/>
    <property type="project" value="UniProtKB-SubCell"/>
</dbReference>
<dbReference type="KEGG" id="tal:Thal_0194"/>
<dbReference type="Proteomes" id="UP000002043">
    <property type="component" value="Chromosome"/>
</dbReference>
<dbReference type="eggNOG" id="COG0344">
    <property type="taxonomic scope" value="Bacteria"/>
</dbReference>
<dbReference type="SMART" id="SM01207">
    <property type="entry name" value="G3P_acyltransf"/>
    <property type="match status" value="1"/>
</dbReference>
<comment type="subunit">
    <text evidence="10">Probably interacts with PlsX.</text>
</comment>
<dbReference type="RefSeq" id="WP_012991236.1">
    <property type="nucleotide sequence ID" value="NC_013894.1"/>
</dbReference>
<evidence type="ECO:0000256" key="2">
    <source>
        <dbReference type="ARBA" id="ARBA00022516"/>
    </source>
</evidence>
<evidence type="ECO:0000256" key="8">
    <source>
        <dbReference type="ARBA" id="ARBA00023209"/>
    </source>
</evidence>
<keyword evidence="9 10" id="KW-1208">Phospholipid metabolism</keyword>
<evidence type="ECO:0000256" key="5">
    <source>
        <dbReference type="ARBA" id="ARBA00022989"/>
    </source>
</evidence>
<dbReference type="EMBL" id="CP001931">
    <property type="protein sequence ID" value="ADC88829.1"/>
    <property type="molecule type" value="Genomic_DNA"/>
</dbReference>
<evidence type="ECO:0000256" key="4">
    <source>
        <dbReference type="ARBA" id="ARBA00022692"/>
    </source>
</evidence>
<dbReference type="STRING" id="638303.Thal_0194"/>
<feature type="transmembrane region" description="Helical" evidence="10">
    <location>
        <begin position="106"/>
        <end position="129"/>
    </location>
</feature>
<comment type="function">
    <text evidence="10">Catalyzes the transfer of an acyl group from acyl-phosphate (acyl-PO(4)) to glycerol-3-phosphate (G3P) to form lysophosphatidic acid (LPA). This enzyme utilizes acyl-phosphate as fatty acyl donor, but not acyl-CoA or acyl-ACP.</text>
</comment>
<comment type="similarity">
    <text evidence="10">Belongs to the PlsY family.</text>
</comment>
<dbReference type="EC" id="2.3.1.275" evidence="10"/>
<evidence type="ECO:0000256" key="1">
    <source>
        <dbReference type="ARBA" id="ARBA00022475"/>
    </source>
</evidence>
<dbReference type="GO" id="GO:0008654">
    <property type="term" value="P:phospholipid biosynthetic process"/>
    <property type="evidence" value="ECO:0007669"/>
    <property type="project" value="UniProtKB-UniRule"/>
</dbReference>
<evidence type="ECO:0000256" key="10">
    <source>
        <dbReference type="HAMAP-Rule" id="MF_01043"/>
    </source>
</evidence>
<dbReference type="OrthoDB" id="9777124at2"/>
<evidence type="ECO:0000313" key="12">
    <source>
        <dbReference type="Proteomes" id="UP000002043"/>
    </source>
</evidence>
<evidence type="ECO:0000256" key="7">
    <source>
        <dbReference type="ARBA" id="ARBA00023136"/>
    </source>
</evidence>
<comment type="pathway">
    <text evidence="10">Lipid metabolism; phospholipid metabolism.</text>
</comment>
<comment type="catalytic activity">
    <reaction evidence="10">
        <text>an acyl phosphate + sn-glycerol 3-phosphate = a 1-acyl-sn-glycero-3-phosphate + phosphate</text>
        <dbReference type="Rhea" id="RHEA:34075"/>
        <dbReference type="ChEBI" id="CHEBI:43474"/>
        <dbReference type="ChEBI" id="CHEBI:57597"/>
        <dbReference type="ChEBI" id="CHEBI:57970"/>
        <dbReference type="ChEBI" id="CHEBI:59918"/>
        <dbReference type="EC" id="2.3.1.275"/>
    </reaction>
</comment>
<sequence length="193" mass="21358">MDSILLVLLAYLYGSVLFGEHIAKWKGVDIRSVGSGNVGATNVARALGKKYALLVFLLDMSKGLVPVWLARFYMGIDSWTVFLVGVASVLGHMYPIFHNWKGGKGVATAFGVLLGISPFLAFLTLLVWLMVFKWKGYVSLASLTACVFAVVFSLFFMPAKIFLLALVITVLIFYRHKDNIKRLMEGRELKVGS</sequence>
<keyword evidence="1 10" id="KW-1003">Cell membrane</keyword>
<keyword evidence="3 10" id="KW-0808">Transferase</keyword>
<keyword evidence="12" id="KW-1185">Reference proteome</keyword>